<dbReference type="AlphaFoldDB" id="A0AAV4A561"/>
<keyword evidence="4" id="KW-1185">Reference proteome</keyword>
<proteinExistence type="predicted"/>
<evidence type="ECO:0000313" key="4">
    <source>
        <dbReference type="Proteomes" id="UP000735302"/>
    </source>
</evidence>
<reference evidence="3 4" key="1">
    <citation type="journal article" date="2021" name="Elife">
        <title>Chloroplast acquisition without the gene transfer in kleptoplastic sea slugs, Plakobranchus ocellatus.</title>
        <authorList>
            <person name="Maeda T."/>
            <person name="Takahashi S."/>
            <person name="Yoshida T."/>
            <person name="Shimamura S."/>
            <person name="Takaki Y."/>
            <person name="Nagai Y."/>
            <person name="Toyoda A."/>
            <person name="Suzuki Y."/>
            <person name="Arimoto A."/>
            <person name="Ishii H."/>
            <person name="Satoh N."/>
            <person name="Nishiyama T."/>
            <person name="Hasebe M."/>
            <person name="Maruyama T."/>
            <person name="Minagawa J."/>
            <person name="Obokata J."/>
            <person name="Shigenobu S."/>
        </authorList>
    </citation>
    <scope>NUCLEOTIDE SEQUENCE [LARGE SCALE GENOMIC DNA]</scope>
</reference>
<sequence>MRAKGDSIRQCHKDLYFMRYIKFIRSSSAALPMTFVHSQVRASKKVNVNYVDISLNRDGSIAEGQCDCAVGSGPHATCKHIIIVLLALVDHSMKVPVMTYISSIQKLQSFHTCKPHTGFPAKARDLPINLKQKWSRDSRPPSCHNDPRYQHLFRNVVMMDERASEMPIFQAFKPANIRAVAADHTYSSVTLEEIFLQEEGWITLSASERQRIEETTRSQARSSTWLAERGMRLTASNFGRICKVKHAESLPASLLEPEDITHIPAVVHGNKS</sequence>
<gene>
    <name evidence="3" type="ORF">PoB_002931400</name>
</gene>
<keyword evidence="1" id="KW-0479">Metal-binding</keyword>
<dbReference type="InterPro" id="IPR007527">
    <property type="entry name" value="Znf_SWIM"/>
</dbReference>
<name>A0AAV4A561_9GAST</name>
<keyword evidence="1" id="KW-0863">Zinc-finger</keyword>
<dbReference type="GO" id="GO:0008270">
    <property type="term" value="F:zinc ion binding"/>
    <property type="evidence" value="ECO:0007669"/>
    <property type="project" value="UniProtKB-KW"/>
</dbReference>
<evidence type="ECO:0000313" key="3">
    <source>
        <dbReference type="EMBL" id="GFO02809.1"/>
    </source>
</evidence>
<keyword evidence="1" id="KW-0862">Zinc</keyword>
<evidence type="ECO:0000256" key="1">
    <source>
        <dbReference type="PROSITE-ProRule" id="PRU00325"/>
    </source>
</evidence>
<protein>
    <recommendedName>
        <fullName evidence="2">SWIM-type domain-containing protein</fullName>
    </recommendedName>
</protein>
<accession>A0AAV4A561</accession>
<comment type="caution">
    <text evidence="3">The sequence shown here is derived from an EMBL/GenBank/DDBJ whole genome shotgun (WGS) entry which is preliminary data.</text>
</comment>
<dbReference type="Gene3D" id="3.90.320.10">
    <property type="match status" value="1"/>
</dbReference>
<dbReference type="PROSITE" id="PS50966">
    <property type="entry name" value="ZF_SWIM"/>
    <property type="match status" value="1"/>
</dbReference>
<dbReference type="EMBL" id="BLXT01003657">
    <property type="protein sequence ID" value="GFO02809.1"/>
    <property type="molecule type" value="Genomic_DNA"/>
</dbReference>
<dbReference type="Proteomes" id="UP000735302">
    <property type="component" value="Unassembled WGS sequence"/>
</dbReference>
<organism evidence="3 4">
    <name type="scientific">Plakobranchus ocellatus</name>
    <dbReference type="NCBI Taxonomy" id="259542"/>
    <lineage>
        <taxon>Eukaryota</taxon>
        <taxon>Metazoa</taxon>
        <taxon>Spiralia</taxon>
        <taxon>Lophotrochozoa</taxon>
        <taxon>Mollusca</taxon>
        <taxon>Gastropoda</taxon>
        <taxon>Heterobranchia</taxon>
        <taxon>Euthyneura</taxon>
        <taxon>Panpulmonata</taxon>
        <taxon>Sacoglossa</taxon>
        <taxon>Placobranchoidea</taxon>
        <taxon>Plakobranchidae</taxon>
        <taxon>Plakobranchus</taxon>
    </lineage>
</organism>
<evidence type="ECO:0000259" key="2">
    <source>
        <dbReference type="PROSITE" id="PS50966"/>
    </source>
</evidence>
<feature type="domain" description="SWIM-type" evidence="2">
    <location>
        <begin position="51"/>
        <end position="89"/>
    </location>
</feature>
<dbReference type="InterPro" id="IPR011604">
    <property type="entry name" value="PDDEXK-like_dom_sf"/>
</dbReference>